<reference evidence="2 3" key="1">
    <citation type="submission" date="2015-01" db="EMBL/GenBank/DDBJ databases">
        <title>The Genome Sequence of Exophiala sideris CBS121828.</title>
        <authorList>
            <consortium name="The Broad Institute Genomics Platform"/>
            <person name="Cuomo C."/>
            <person name="de Hoog S."/>
            <person name="Gorbushina A."/>
            <person name="Stielow B."/>
            <person name="Teixiera M."/>
            <person name="Abouelleil A."/>
            <person name="Chapman S.B."/>
            <person name="Priest M."/>
            <person name="Young S.K."/>
            <person name="Wortman J."/>
            <person name="Nusbaum C."/>
            <person name="Birren B."/>
        </authorList>
    </citation>
    <scope>NUCLEOTIDE SEQUENCE [LARGE SCALE GENOMIC DNA]</scope>
    <source>
        <strain evidence="2 3">CBS 121828</strain>
    </source>
</reference>
<evidence type="ECO:0000313" key="3">
    <source>
        <dbReference type="Proteomes" id="UP000053599"/>
    </source>
</evidence>
<feature type="compositionally biased region" description="Polar residues" evidence="1">
    <location>
        <begin position="265"/>
        <end position="280"/>
    </location>
</feature>
<feature type="compositionally biased region" description="Low complexity" evidence="1">
    <location>
        <begin position="434"/>
        <end position="453"/>
    </location>
</feature>
<feature type="compositionally biased region" description="Basic residues" evidence="1">
    <location>
        <begin position="458"/>
        <end position="469"/>
    </location>
</feature>
<protein>
    <recommendedName>
        <fullName evidence="4">Fungal N-terminal domain-containing protein</fullName>
    </recommendedName>
</protein>
<feature type="compositionally biased region" description="Polar residues" evidence="1">
    <location>
        <begin position="413"/>
        <end position="428"/>
    </location>
</feature>
<organism evidence="2 3">
    <name type="scientific">Exophiala sideris</name>
    <dbReference type="NCBI Taxonomy" id="1016849"/>
    <lineage>
        <taxon>Eukaryota</taxon>
        <taxon>Fungi</taxon>
        <taxon>Dikarya</taxon>
        <taxon>Ascomycota</taxon>
        <taxon>Pezizomycotina</taxon>
        <taxon>Eurotiomycetes</taxon>
        <taxon>Chaetothyriomycetidae</taxon>
        <taxon>Chaetothyriales</taxon>
        <taxon>Herpotrichiellaceae</taxon>
        <taxon>Exophiala</taxon>
    </lineage>
</organism>
<evidence type="ECO:0000256" key="1">
    <source>
        <dbReference type="SAM" id="MobiDB-lite"/>
    </source>
</evidence>
<dbReference type="EMBL" id="KN846951">
    <property type="protein sequence ID" value="KIV84833.1"/>
    <property type="molecule type" value="Genomic_DNA"/>
</dbReference>
<evidence type="ECO:0008006" key="4">
    <source>
        <dbReference type="Google" id="ProtNLM"/>
    </source>
</evidence>
<feature type="region of interest" description="Disordered" evidence="1">
    <location>
        <begin position="160"/>
        <end position="339"/>
    </location>
</feature>
<dbReference type="HOGENOM" id="CLU_051698_0_0_1"/>
<dbReference type="OrthoDB" id="2901184at2759"/>
<gene>
    <name evidence="2" type="ORF">PV11_00587</name>
</gene>
<feature type="compositionally biased region" description="Polar residues" evidence="1">
    <location>
        <begin position="191"/>
        <end position="223"/>
    </location>
</feature>
<proteinExistence type="predicted"/>
<sequence length="469" mass="51373">MDPTSIAGALFSGLNAIVKGVSCGAHFIDVPKEVTQLQQNIQTADQSINTAKRLVRLKSHYLNPHLVKESQSSIDAVENVLRHVRDSIEDCRKDLEVKNTVSVKHRAIWVLWKNQEFLSKLETLNTCLGALNRDILRLEMASPPPLVLVGGMPLVADHGDTHVDPIRDPTTTRLRSKPSFARSPSKRWLGNASTSTFDLNSSANTSRVDLRSMKSSSSITLSPDSHDLRPMKSNSSITLVSESKYFSPGPGLRTGDGDEGYQSDDGMSTRSSRLGQSHNNPFAKPDDTDDSISFVAGSGLSIDPDDQRTSTPRSGSRIYARSDHSYVSEPVRPTDGINNRHVPSAHIVYELPGSYPSLVPSPNSAVPDPFTSNNPWGEMTHELPTPDFDWDSRRNRGKMSYVPPIVEDEQDTDSQYSGASLLSPSVTAPASMVSAPSGTTPSTTSDAASLLSDYEQKRLRRRRRSDFIS</sequence>
<dbReference type="Proteomes" id="UP000053599">
    <property type="component" value="Unassembled WGS sequence"/>
</dbReference>
<feature type="region of interest" description="Disordered" evidence="1">
    <location>
        <begin position="402"/>
        <end position="469"/>
    </location>
</feature>
<feature type="compositionally biased region" description="Polar residues" evidence="1">
    <location>
        <begin position="232"/>
        <end position="241"/>
    </location>
</feature>
<dbReference type="AlphaFoldDB" id="A0A0D1ZDG5"/>
<evidence type="ECO:0000313" key="2">
    <source>
        <dbReference type="EMBL" id="KIV84833.1"/>
    </source>
</evidence>
<name>A0A0D1ZDG5_9EURO</name>
<accession>A0A0D1ZDG5</accession>